<keyword evidence="2" id="KW-0812">Transmembrane</keyword>
<dbReference type="EnsemblMetazoa" id="XM_022809300">
    <property type="protein sequence ID" value="XP_022665035"/>
    <property type="gene ID" value="LOC111252016"/>
</dbReference>
<keyword evidence="2" id="KW-0472">Membrane</keyword>
<proteinExistence type="predicted"/>
<reference evidence="3" key="1">
    <citation type="submission" date="2021-01" db="UniProtKB">
        <authorList>
            <consortium name="EnsemblMetazoa"/>
        </authorList>
    </citation>
    <scope>IDENTIFICATION</scope>
</reference>
<dbReference type="KEGG" id="vde:111252016"/>
<evidence type="ECO:0000313" key="4">
    <source>
        <dbReference type="Proteomes" id="UP000594260"/>
    </source>
</evidence>
<feature type="region of interest" description="Disordered" evidence="1">
    <location>
        <begin position="1"/>
        <end position="75"/>
    </location>
</feature>
<feature type="compositionally biased region" description="Basic residues" evidence="1">
    <location>
        <begin position="15"/>
        <end position="33"/>
    </location>
</feature>
<evidence type="ECO:0000256" key="1">
    <source>
        <dbReference type="SAM" id="MobiDB-lite"/>
    </source>
</evidence>
<evidence type="ECO:0000256" key="2">
    <source>
        <dbReference type="SAM" id="Phobius"/>
    </source>
</evidence>
<dbReference type="InParanoid" id="A0A7M7KD18"/>
<dbReference type="AlphaFoldDB" id="A0A7M7KD18"/>
<keyword evidence="4" id="KW-1185">Reference proteome</keyword>
<feature type="compositionally biased region" description="Basic and acidic residues" evidence="1">
    <location>
        <begin position="1"/>
        <end position="14"/>
    </location>
</feature>
<evidence type="ECO:0000313" key="3">
    <source>
        <dbReference type="EnsemblMetazoa" id="XP_022665035"/>
    </source>
</evidence>
<feature type="transmembrane region" description="Helical" evidence="2">
    <location>
        <begin position="88"/>
        <end position="109"/>
    </location>
</feature>
<name>A0A7M7KD18_VARDE</name>
<dbReference type="Proteomes" id="UP000594260">
    <property type="component" value="Unplaced"/>
</dbReference>
<dbReference type="GeneID" id="111252016"/>
<keyword evidence="2" id="KW-1133">Transmembrane helix</keyword>
<protein>
    <submittedName>
        <fullName evidence="3">Uncharacterized protein</fullName>
    </submittedName>
</protein>
<dbReference type="RefSeq" id="XP_022665035.1">
    <property type="nucleotide sequence ID" value="XM_022809300.1"/>
</dbReference>
<organism evidence="3 4">
    <name type="scientific">Varroa destructor</name>
    <name type="common">Honeybee mite</name>
    <dbReference type="NCBI Taxonomy" id="109461"/>
    <lineage>
        <taxon>Eukaryota</taxon>
        <taxon>Metazoa</taxon>
        <taxon>Ecdysozoa</taxon>
        <taxon>Arthropoda</taxon>
        <taxon>Chelicerata</taxon>
        <taxon>Arachnida</taxon>
        <taxon>Acari</taxon>
        <taxon>Parasitiformes</taxon>
        <taxon>Mesostigmata</taxon>
        <taxon>Gamasina</taxon>
        <taxon>Dermanyssoidea</taxon>
        <taxon>Varroidae</taxon>
        <taxon>Varroa</taxon>
    </lineage>
</organism>
<feature type="compositionally biased region" description="Basic and acidic residues" evidence="1">
    <location>
        <begin position="42"/>
        <end position="53"/>
    </location>
</feature>
<accession>A0A7M7KD18</accession>
<sequence>MTFEKIKGKLDSRSKSRSRRSKSHRSKKSRRLRGSSIWPRSRGTDRDDRRDSGSSRSVKTNSGVESPQREDMKVVHVQSTRGSGCRMVAYVVAFMCLISAAIYAAHSYFEGFEIPYLQQKLFRG</sequence>